<dbReference type="SMART" id="SM00223">
    <property type="entry name" value="APPLE"/>
    <property type="match status" value="1"/>
</dbReference>
<dbReference type="InterPro" id="IPR024078">
    <property type="entry name" value="LmbE-like_dom_sf"/>
</dbReference>
<dbReference type="Pfam" id="PF14295">
    <property type="entry name" value="PAN_4"/>
    <property type="match status" value="2"/>
</dbReference>
<dbReference type="InterPro" id="IPR003609">
    <property type="entry name" value="Pan_app"/>
</dbReference>
<evidence type="ECO:0000256" key="1">
    <source>
        <dbReference type="ARBA" id="ARBA00022737"/>
    </source>
</evidence>
<dbReference type="CDD" id="cd01100">
    <property type="entry name" value="APPLE_Factor_XI_like"/>
    <property type="match status" value="1"/>
</dbReference>
<feature type="domain" description="Apple" evidence="4">
    <location>
        <begin position="25"/>
        <end position="92"/>
    </location>
</feature>
<evidence type="ECO:0000256" key="2">
    <source>
        <dbReference type="ARBA" id="ARBA00023157"/>
    </source>
</evidence>
<dbReference type="OrthoDB" id="203440at2759"/>
<accession>A0A485KIZ3</accession>
<evidence type="ECO:0000313" key="7">
    <source>
        <dbReference type="Proteomes" id="UP000332933"/>
    </source>
</evidence>
<dbReference type="EMBL" id="CAADRA010005015">
    <property type="protein sequence ID" value="VFT84796.1"/>
    <property type="molecule type" value="Genomic_DNA"/>
</dbReference>
<feature type="chain" id="PRO_5033436899" evidence="3">
    <location>
        <begin position="23"/>
        <end position="741"/>
    </location>
</feature>
<evidence type="ECO:0000259" key="4">
    <source>
        <dbReference type="SMART" id="SM00223"/>
    </source>
</evidence>
<feature type="signal peptide" evidence="3">
    <location>
        <begin position="1"/>
        <end position="22"/>
    </location>
</feature>
<organism evidence="6 7">
    <name type="scientific">Aphanomyces stellatus</name>
    <dbReference type="NCBI Taxonomy" id="120398"/>
    <lineage>
        <taxon>Eukaryota</taxon>
        <taxon>Sar</taxon>
        <taxon>Stramenopiles</taxon>
        <taxon>Oomycota</taxon>
        <taxon>Saprolegniomycetes</taxon>
        <taxon>Saprolegniales</taxon>
        <taxon>Verrucalvaceae</taxon>
        <taxon>Aphanomyces</taxon>
    </lineage>
</organism>
<dbReference type="Gene3D" id="3.50.4.10">
    <property type="entry name" value="Hepatocyte Growth Factor"/>
    <property type="match status" value="1"/>
</dbReference>
<evidence type="ECO:0000256" key="3">
    <source>
        <dbReference type="SAM" id="SignalP"/>
    </source>
</evidence>
<keyword evidence="3" id="KW-0732">Signal</keyword>
<keyword evidence="2" id="KW-1015">Disulfide bond</keyword>
<sequence>MSPLYWLLARLVVFASLGQTIGGSCPSIVDNLDYAGNDLFSTYPATAEACCTHCAMTPGCRAFSWSNPYGYPQCYLKSKQGVGVPRVGVRAGVVPPSPPQDPGGVELRQSVAGAYPMPSYSFHYLTSTQWMRESVDQVHARLVEGLSVPPSDGHHSATISNGTTVAMEQPAAAIIESFLSSGAEIKPYLYVESISECAMLTATAGQVYFTYIGTTRVCLVHAFSPSPPILASLGTSMKTLSGEFYYAAPQRLASLFELQEKQFANVTTDAACRQACASIDQCAGSRFGIGSTKPTCTLFGPDVAARSDVSAGWVVDPIVRNDHPTLGYASMAHFVLQDAKVSHVVPSVQALDACAAAAAAIKSPLFQYHLLTRNCSLYAVSTDALSTSTQLVHDPATPVVLPGLVLQLDDAGATTLRGYGDATTAADCHQRCIPSADFCIASSFDDNVQSCDVYLASNSNEPTTLGWLTPYPLISPTVAKQVHVYGVAHQDDHELFMSSSVFASLSQRDTRAVFVYVTAGDAGQANGWWQAREAATLAGTEAWVQFFGHSSPARLSDSVVVRGHTIARVTVGNAVHYFFRVSETGFAQLANTPVAPLDQPTQVYATWTQLQDVVQDILVRETSSVASVALHAQEFEPNGWDHDLHRLAGHLFSSATVTHPTLARCVHQTFYYGYQRWASPWEENHVEPLRTAQRYLWMKLTMALERAFGQKYIDAWSQHADNLGRTYASRTIAPPQARCVW</sequence>
<reference evidence="6 7" key="1">
    <citation type="submission" date="2019-03" db="EMBL/GenBank/DDBJ databases">
        <authorList>
            <person name="Gaulin E."/>
            <person name="Dumas B."/>
        </authorList>
    </citation>
    <scope>NUCLEOTIDE SEQUENCE [LARGE SCALE GENOMIC DNA]</scope>
    <source>
        <strain evidence="6">CBS 568.67</strain>
    </source>
</reference>
<dbReference type="InterPro" id="IPR000177">
    <property type="entry name" value="Apple"/>
</dbReference>
<keyword evidence="1" id="KW-0677">Repeat</keyword>
<evidence type="ECO:0000313" key="6">
    <source>
        <dbReference type="EMBL" id="VFT84796.1"/>
    </source>
</evidence>
<reference evidence="5" key="2">
    <citation type="submission" date="2019-06" db="EMBL/GenBank/DDBJ databases">
        <title>Genomics analysis of Aphanomyces spp. identifies a new class of oomycete effector associated with host adaptation.</title>
        <authorList>
            <person name="Gaulin E."/>
        </authorList>
    </citation>
    <scope>NUCLEOTIDE SEQUENCE</scope>
    <source>
        <strain evidence="5">CBS 578.67</strain>
    </source>
</reference>
<gene>
    <name evidence="6" type="primary">Aste57867_7903</name>
    <name evidence="5" type="ORF">As57867_007873</name>
    <name evidence="6" type="ORF">ASTE57867_7903</name>
</gene>
<proteinExistence type="predicted"/>
<dbReference type="GO" id="GO:0005576">
    <property type="term" value="C:extracellular region"/>
    <property type="evidence" value="ECO:0007669"/>
    <property type="project" value="InterPro"/>
</dbReference>
<dbReference type="AlphaFoldDB" id="A0A485KIZ3"/>
<evidence type="ECO:0000313" key="5">
    <source>
        <dbReference type="EMBL" id="KAF0701682.1"/>
    </source>
</evidence>
<dbReference type="EMBL" id="VJMH01004994">
    <property type="protein sequence ID" value="KAF0701682.1"/>
    <property type="molecule type" value="Genomic_DNA"/>
</dbReference>
<dbReference type="Proteomes" id="UP000332933">
    <property type="component" value="Unassembled WGS sequence"/>
</dbReference>
<dbReference type="Gene3D" id="3.40.50.10320">
    <property type="entry name" value="LmbE-like"/>
    <property type="match status" value="1"/>
</dbReference>
<keyword evidence="7" id="KW-1185">Reference proteome</keyword>
<protein>
    <submittedName>
        <fullName evidence="6">Aste57867_7903 protein</fullName>
    </submittedName>
</protein>
<name>A0A485KIZ3_9STRA</name>
<dbReference type="GO" id="GO:0006508">
    <property type="term" value="P:proteolysis"/>
    <property type="evidence" value="ECO:0007669"/>
    <property type="project" value="InterPro"/>
</dbReference>